<accession>A0AAP7DLJ1</accession>
<evidence type="ECO:0000313" key="5">
    <source>
        <dbReference type="EMBL" id="NOJ73806.1"/>
    </source>
</evidence>
<evidence type="ECO:0000313" key="7">
    <source>
        <dbReference type="Proteomes" id="UP001527181"/>
    </source>
</evidence>
<dbReference type="InterPro" id="IPR025436">
    <property type="entry name" value="DUF4179"/>
</dbReference>
<keyword evidence="1" id="KW-1133">Transmembrane helix</keyword>
<feature type="domain" description="DUF4179" evidence="2">
    <location>
        <begin position="50"/>
        <end position="143"/>
    </location>
</feature>
<evidence type="ECO:0000259" key="3">
    <source>
        <dbReference type="Pfam" id="PF18705"/>
    </source>
</evidence>
<dbReference type="EMBL" id="JABFOR010000058">
    <property type="protein sequence ID" value="NOJ73806.1"/>
    <property type="molecule type" value="Genomic_DNA"/>
</dbReference>
<keyword evidence="1" id="KW-0812">Transmembrane</keyword>
<dbReference type="Gene3D" id="2.60.40.1630">
    <property type="entry name" value="bacillus anthracis domain"/>
    <property type="match status" value="1"/>
</dbReference>
<keyword evidence="1" id="KW-0472">Membrane</keyword>
<dbReference type="GeneID" id="94490731"/>
<dbReference type="RefSeq" id="WP_005550948.1">
    <property type="nucleotide sequence ID" value="NZ_JABFOR010000058.1"/>
</dbReference>
<keyword evidence="7" id="KW-1185">Reference proteome</keyword>
<evidence type="ECO:0000313" key="6">
    <source>
        <dbReference type="Proteomes" id="UP000552038"/>
    </source>
</evidence>
<comment type="caution">
    <text evidence="5">The sequence shown here is derived from an EMBL/GenBank/DDBJ whole genome shotgun (WGS) entry which is preliminary data.</text>
</comment>
<reference evidence="4 7" key="2">
    <citation type="submission" date="2022-05" db="EMBL/GenBank/DDBJ databases">
        <title>Genome Sequencing of Bee-Associated Microbes.</title>
        <authorList>
            <person name="Dunlap C."/>
        </authorList>
    </citation>
    <scope>NUCLEOTIDE SEQUENCE [LARGE SCALE GENOMIC DNA]</scope>
    <source>
        <strain evidence="4 7">NRRL B-04010</strain>
    </source>
</reference>
<protein>
    <submittedName>
        <fullName evidence="5">DUF4179 domain-containing protein</fullName>
    </submittedName>
</protein>
<feature type="domain" description="DUF5643" evidence="3">
    <location>
        <begin position="258"/>
        <end position="380"/>
    </location>
</feature>
<dbReference type="EMBL" id="JAMDNP010000017">
    <property type="protein sequence ID" value="MCY9760802.1"/>
    <property type="molecule type" value="Genomic_DNA"/>
</dbReference>
<dbReference type="Pfam" id="PF18705">
    <property type="entry name" value="DUF5643"/>
    <property type="match status" value="1"/>
</dbReference>
<dbReference type="AlphaFoldDB" id="A0AAP7DLJ1"/>
<proteinExistence type="predicted"/>
<organism evidence="5 6">
    <name type="scientific">Paenibacillus alvei</name>
    <name type="common">Bacillus alvei</name>
    <dbReference type="NCBI Taxonomy" id="44250"/>
    <lineage>
        <taxon>Bacteria</taxon>
        <taxon>Bacillati</taxon>
        <taxon>Bacillota</taxon>
        <taxon>Bacilli</taxon>
        <taxon>Bacillales</taxon>
        <taxon>Paenibacillaceae</taxon>
        <taxon>Paenibacillus</taxon>
    </lineage>
</organism>
<dbReference type="Proteomes" id="UP000552038">
    <property type="component" value="Unassembled WGS sequence"/>
</dbReference>
<evidence type="ECO:0000259" key="2">
    <source>
        <dbReference type="Pfam" id="PF13786"/>
    </source>
</evidence>
<dbReference type="InterPro" id="IPR040680">
    <property type="entry name" value="DUF5643"/>
</dbReference>
<reference evidence="5 6" key="1">
    <citation type="submission" date="2020-05" db="EMBL/GenBank/DDBJ databases">
        <title>Whole genome sequencing and identification of novel metabolites from Paenibacillus alvei strain JR949.</title>
        <authorList>
            <person name="Rajendhran J."/>
            <person name="Sree Pranav P."/>
            <person name="Mahalakshmi B."/>
            <person name="Karthikeyan R."/>
        </authorList>
    </citation>
    <scope>NUCLEOTIDE SEQUENCE [LARGE SCALE GENOMIC DNA]</scope>
    <source>
        <strain evidence="5 6">JR949</strain>
    </source>
</reference>
<gene>
    <name evidence="5" type="ORF">HMI46_25160</name>
    <name evidence="4" type="ORF">M5X12_09460</name>
</gene>
<dbReference type="Proteomes" id="UP001527181">
    <property type="component" value="Unassembled WGS sequence"/>
</dbReference>
<dbReference type="Pfam" id="PF13786">
    <property type="entry name" value="DUF4179"/>
    <property type="match status" value="1"/>
</dbReference>
<evidence type="ECO:0000256" key="1">
    <source>
        <dbReference type="SAM" id="Phobius"/>
    </source>
</evidence>
<name>A0AAP7DLJ1_PAEAL</name>
<feature type="transmembrane region" description="Helical" evidence="1">
    <location>
        <begin position="58"/>
        <end position="77"/>
    </location>
</feature>
<sequence>MEHMQRTDYAEMDGIEQMIRDSSLPNSRSDEIMNHIEQAGWSRTQKFSRKPNVWKKTVLVASITLVLGAGIIAMGYVSPAMAEALKKVPMIGQLFADISEESAQLAFDRGIVTQPNLSVTHDGITLKLAEVLYDGTRLSILIERKGDNLPQSTISSYIMDNDTQQLKGNKREKLKKTPEEEKEKGYITLPIILVNGQPFQYGSASFGDYPLEDVAYRIEYTEGLNLPDEFELSMQLNVTGVKETFEFKVPVKVENKSIVFKPNITKSDGKFSYTVKQLDFSPVSTRLVLDSKGPVPATPEQTGKYHASHVYYEMLDDQGRVIEPRIFGYVHAKPKTEYHVDELYLPVEGIPKSITIKPFTLTIYNKGFIVKGFSKTSQGDRTYLKDLELTIPIQD</sequence>
<evidence type="ECO:0000313" key="4">
    <source>
        <dbReference type="EMBL" id="MCY9760802.1"/>
    </source>
</evidence>